<dbReference type="Gene3D" id="3.30.70.250">
    <property type="entry name" value="Malonyl-CoA ACP transacylase, ACP-binding"/>
    <property type="match status" value="1"/>
</dbReference>
<dbReference type="GO" id="GO:0005829">
    <property type="term" value="C:cytosol"/>
    <property type="evidence" value="ECO:0007669"/>
    <property type="project" value="TreeGrafter"/>
</dbReference>
<evidence type="ECO:0000256" key="2">
    <source>
        <dbReference type="ARBA" id="ARBA00022679"/>
    </source>
</evidence>
<dbReference type="InterPro" id="IPR004410">
    <property type="entry name" value="Malonyl_CoA-ACP_transAc_FabD"/>
</dbReference>
<reference evidence="6 7" key="1">
    <citation type="submission" date="2017-09" db="EMBL/GenBank/DDBJ databases">
        <title>Large-scale bioinformatics analysis of Bacillus genomes uncovers conserved roles of natural products in bacterial physiology.</title>
        <authorList>
            <consortium name="Agbiome Team Llc"/>
            <person name="Bleich R.M."/>
            <person name="Grubbs K.J."/>
            <person name="Santa Maria K.C."/>
            <person name="Allen S.E."/>
            <person name="Farag S."/>
            <person name="Shank E.A."/>
            <person name="Bowers A."/>
        </authorList>
    </citation>
    <scope>NUCLEOTIDE SEQUENCE [LARGE SCALE GENOMIC DNA]</scope>
    <source>
        <strain evidence="6 7">AFS004017</strain>
    </source>
</reference>
<accession>A0A2A7W6U5</accession>
<evidence type="ECO:0000259" key="5">
    <source>
        <dbReference type="SMART" id="SM00827"/>
    </source>
</evidence>
<dbReference type="SUPFAM" id="SSF52151">
    <property type="entry name" value="FabD/lysophospholipase-like"/>
    <property type="match status" value="1"/>
</dbReference>
<dbReference type="Pfam" id="PF00698">
    <property type="entry name" value="Acyl_transf_1"/>
    <property type="match status" value="1"/>
</dbReference>
<dbReference type="AlphaFoldDB" id="A0A2A7W6U5"/>
<organism evidence="6 7">
    <name type="scientific">Bacillus wiedmannii</name>
    <dbReference type="NCBI Taxonomy" id="1890302"/>
    <lineage>
        <taxon>Bacteria</taxon>
        <taxon>Bacillati</taxon>
        <taxon>Bacillota</taxon>
        <taxon>Bacilli</taxon>
        <taxon>Bacillales</taxon>
        <taxon>Bacillaceae</taxon>
        <taxon>Bacillus</taxon>
        <taxon>Bacillus cereus group</taxon>
    </lineage>
</organism>
<feature type="domain" description="Malonyl-CoA:ACP transacylase (MAT)" evidence="5">
    <location>
        <begin position="7"/>
        <end position="297"/>
    </location>
</feature>
<dbReference type="Proteomes" id="UP000220045">
    <property type="component" value="Unassembled WGS sequence"/>
</dbReference>
<dbReference type="SMART" id="SM00827">
    <property type="entry name" value="PKS_AT"/>
    <property type="match status" value="1"/>
</dbReference>
<dbReference type="InterPro" id="IPR050858">
    <property type="entry name" value="Mal-CoA-ACP_Trans/PKS_FabD"/>
</dbReference>
<gene>
    <name evidence="6" type="primary">fabD</name>
    <name evidence="6" type="ORF">CN684_00460</name>
</gene>
<evidence type="ECO:0000256" key="4">
    <source>
        <dbReference type="ARBA" id="ARBA00048462"/>
    </source>
</evidence>
<keyword evidence="2 6" id="KW-0808">Transferase</keyword>
<name>A0A2A7W6U5_9BACI</name>
<dbReference type="EMBL" id="NUEL01000003">
    <property type="protein sequence ID" value="PEJ11473.1"/>
    <property type="molecule type" value="Genomic_DNA"/>
</dbReference>
<dbReference type="InterPro" id="IPR016036">
    <property type="entry name" value="Malonyl_transacylase_ACP-bd"/>
</dbReference>
<dbReference type="EC" id="2.3.1.39" evidence="1"/>
<sequence>MKKIALLFPGQGSQFVGMSKKLYEEYAIVKDTFEEANDALGFDMTSICFEGDILKLTQTENTQPALLTASVAAFRVYIQEFGINPSILAGHSLGEFSALTCSNTMRFSDALRIVRKRGLLMKQAAELGEGKMAAISGIDAKVINEECQKISTEKEPVVVACYNSPTQSVISGHVLTVDKLINRLQKLGATIFPLKVSAAFHSPMMKQAAEGLRRELHKYTYSHPKWKVISNVNALPYEGHEQLIENLTAQMTSPVLWHDSVKYIKKQEAELAIEMGPKTVLKNLMKENLKELTVFQFESNKDIEKLKSALAPTAYNEKEFVYNNRLEIISSCIRTAICSKNLNWDLESYKTGVIEPYRNITNMYEALEMNKQMPSDEQIVSAFEMLNMVLTTKKVREDQKEQLFLELLEQTGAHLIIPELTQYQVIKQKEELVTL</sequence>
<dbReference type="GO" id="GO:0006633">
    <property type="term" value="P:fatty acid biosynthetic process"/>
    <property type="evidence" value="ECO:0007669"/>
    <property type="project" value="TreeGrafter"/>
</dbReference>
<evidence type="ECO:0000313" key="6">
    <source>
        <dbReference type="EMBL" id="PEJ11473.1"/>
    </source>
</evidence>
<dbReference type="InterPro" id="IPR001227">
    <property type="entry name" value="Ac_transferase_dom_sf"/>
</dbReference>
<dbReference type="SUPFAM" id="SSF55048">
    <property type="entry name" value="Probable ACP-binding domain of malonyl-CoA ACP transacylase"/>
    <property type="match status" value="1"/>
</dbReference>
<dbReference type="Gene3D" id="3.40.366.10">
    <property type="entry name" value="Malonyl-Coenzyme A Acyl Carrier Protein, domain 2"/>
    <property type="match status" value="1"/>
</dbReference>
<evidence type="ECO:0000313" key="7">
    <source>
        <dbReference type="Proteomes" id="UP000220045"/>
    </source>
</evidence>
<protein>
    <recommendedName>
        <fullName evidence="1">[acyl-carrier-protein] S-malonyltransferase</fullName>
        <ecNumber evidence="1">2.3.1.39</ecNumber>
    </recommendedName>
</protein>
<dbReference type="InterPro" id="IPR016035">
    <property type="entry name" value="Acyl_Trfase/lysoPLipase"/>
</dbReference>
<keyword evidence="3" id="KW-0012">Acyltransferase</keyword>
<dbReference type="PANTHER" id="PTHR42681">
    <property type="entry name" value="MALONYL-COA-ACYL CARRIER PROTEIN TRANSACYLASE, MITOCHONDRIAL"/>
    <property type="match status" value="1"/>
</dbReference>
<dbReference type="PANTHER" id="PTHR42681:SF1">
    <property type="entry name" value="MALONYL-COA-ACYL CARRIER PROTEIN TRANSACYLASE, MITOCHONDRIAL"/>
    <property type="match status" value="1"/>
</dbReference>
<comment type="caution">
    <text evidence="6">The sequence shown here is derived from an EMBL/GenBank/DDBJ whole genome shotgun (WGS) entry which is preliminary data.</text>
</comment>
<evidence type="ECO:0000256" key="3">
    <source>
        <dbReference type="ARBA" id="ARBA00023315"/>
    </source>
</evidence>
<dbReference type="NCBIfam" id="TIGR00128">
    <property type="entry name" value="fabD"/>
    <property type="match status" value="1"/>
</dbReference>
<evidence type="ECO:0000256" key="1">
    <source>
        <dbReference type="ARBA" id="ARBA00013258"/>
    </source>
</evidence>
<comment type="catalytic activity">
    <reaction evidence="4">
        <text>holo-[ACP] + malonyl-CoA = malonyl-[ACP] + CoA</text>
        <dbReference type="Rhea" id="RHEA:41792"/>
        <dbReference type="Rhea" id="RHEA-COMP:9623"/>
        <dbReference type="Rhea" id="RHEA-COMP:9685"/>
        <dbReference type="ChEBI" id="CHEBI:57287"/>
        <dbReference type="ChEBI" id="CHEBI:57384"/>
        <dbReference type="ChEBI" id="CHEBI:64479"/>
        <dbReference type="ChEBI" id="CHEBI:78449"/>
        <dbReference type="EC" id="2.3.1.39"/>
    </reaction>
</comment>
<dbReference type="InterPro" id="IPR014043">
    <property type="entry name" value="Acyl_transferase_dom"/>
</dbReference>
<dbReference type="GO" id="GO:0004314">
    <property type="term" value="F:[acyl-carrier-protein] S-malonyltransferase activity"/>
    <property type="evidence" value="ECO:0007669"/>
    <property type="project" value="UniProtKB-EC"/>
</dbReference>
<proteinExistence type="predicted"/>
<dbReference type="RefSeq" id="WP_098092483.1">
    <property type="nucleotide sequence ID" value="NZ_NUEL01000003.1"/>
</dbReference>